<gene>
    <name evidence="2" type="ORF">SAMN04488554_3480</name>
</gene>
<dbReference type="InterPro" id="IPR029063">
    <property type="entry name" value="SAM-dependent_MTases_sf"/>
</dbReference>
<keyword evidence="1" id="KW-0620">Polyamine biosynthesis</keyword>
<dbReference type="Proteomes" id="UP000199220">
    <property type="component" value="Unassembled WGS sequence"/>
</dbReference>
<dbReference type="GO" id="GO:0006596">
    <property type="term" value="P:polyamine biosynthetic process"/>
    <property type="evidence" value="ECO:0007669"/>
    <property type="project" value="UniProtKB-KW"/>
</dbReference>
<evidence type="ECO:0008006" key="4">
    <source>
        <dbReference type="Google" id="ProtNLM"/>
    </source>
</evidence>
<dbReference type="RefSeq" id="WP_139177830.1">
    <property type="nucleotide sequence ID" value="NZ_FNTX01000002.1"/>
</dbReference>
<protein>
    <recommendedName>
        <fullName evidence="4">Spermidine synthase</fullName>
    </recommendedName>
</protein>
<dbReference type="Gene3D" id="3.40.50.150">
    <property type="entry name" value="Vaccinia Virus protein VP39"/>
    <property type="match status" value="1"/>
</dbReference>
<evidence type="ECO:0000313" key="3">
    <source>
        <dbReference type="Proteomes" id="UP000199220"/>
    </source>
</evidence>
<dbReference type="EMBL" id="FNTX01000002">
    <property type="protein sequence ID" value="SEE90210.1"/>
    <property type="molecule type" value="Genomic_DNA"/>
</dbReference>
<dbReference type="NCBIfam" id="NF037959">
    <property type="entry name" value="MFS_SpdSyn"/>
    <property type="match status" value="1"/>
</dbReference>
<dbReference type="SUPFAM" id="SSF53335">
    <property type="entry name" value="S-adenosyl-L-methionine-dependent methyltransferases"/>
    <property type="match status" value="1"/>
</dbReference>
<evidence type="ECO:0000313" key="2">
    <source>
        <dbReference type="EMBL" id="SEE90210.1"/>
    </source>
</evidence>
<evidence type="ECO:0000256" key="1">
    <source>
        <dbReference type="ARBA" id="ARBA00023115"/>
    </source>
</evidence>
<accession>A0A1H5MM48</accession>
<dbReference type="STRING" id="648782.SAMN04488554_3480"/>
<dbReference type="PANTHER" id="PTHR43317:SF1">
    <property type="entry name" value="THERMOSPERMINE SYNTHASE ACAULIS5"/>
    <property type="match status" value="1"/>
</dbReference>
<name>A0A1H5MM48_9MICO</name>
<dbReference type="AlphaFoldDB" id="A0A1H5MM48"/>
<organism evidence="2 3">
    <name type="scientific">Ruania alba</name>
    <dbReference type="NCBI Taxonomy" id="648782"/>
    <lineage>
        <taxon>Bacteria</taxon>
        <taxon>Bacillati</taxon>
        <taxon>Actinomycetota</taxon>
        <taxon>Actinomycetes</taxon>
        <taxon>Micrococcales</taxon>
        <taxon>Ruaniaceae</taxon>
        <taxon>Ruania</taxon>
    </lineage>
</organism>
<proteinExistence type="predicted"/>
<dbReference type="PANTHER" id="PTHR43317">
    <property type="entry name" value="THERMOSPERMINE SYNTHASE ACAULIS5"/>
    <property type="match status" value="1"/>
</dbReference>
<dbReference type="OrthoDB" id="5083485at2"/>
<sequence>MSPSGPPSQADADRSHPVETVHFADGSEARLVRDESGWSLTIDGVRQAHVGDPAAPPVLTSVRWMLAALGAALPARSAHLGGSLLTLPRAIAARQPEAEQVVIELEPELVTLVESRFPPPPGTRIEVSDARTWLDAPTEGDLDAVVLDIFSGNRIPAAFTSRECFTAVRAALTGSGVLVINSVAGPELEFTRRELATLRELFDHVGMIIQGSVLHGARFGNATLIASGAPLDVAVIQANLAGDSSKGVLLTDLDDIIGDARPVTDADDLWSPVPPPVANVDQALEMIESLRAAVREITPPS</sequence>
<reference evidence="3" key="1">
    <citation type="submission" date="2016-10" db="EMBL/GenBank/DDBJ databases">
        <authorList>
            <person name="Varghese N."/>
            <person name="Submissions S."/>
        </authorList>
    </citation>
    <scope>NUCLEOTIDE SEQUENCE [LARGE SCALE GENOMIC DNA]</scope>
    <source>
        <strain evidence="3">DSM 21368</strain>
    </source>
</reference>
<keyword evidence="3" id="KW-1185">Reference proteome</keyword>